<proteinExistence type="predicted"/>
<reference evidence="1" key="1">
    <citation type="submission" date="2022-05" db="EMBL/GenBank/DDBJ databases">
        <authorList>
            <person name="Pankratov T."/>
        </authorList>
    </citation>
    <scope>NUCLEOTIDE SEQUENCE</scope>
    <source>
        <strain evidence="1">BP6-180914</strain>
    </source>
</reference>
<evidence type="ECO:0000313" key="1">
    <source>
        <dbReference type="EMBL" id="MCW6508110.1"/>
    </source>
</evidence>
<dbReference type="Proteomes" id="UP001165667">
    <property type="component" value="Unassembled WGS sequence"/>
</dbReference>
<evidence type="ECO:0000313" key="2">
    <source>
        <dbReference type="Proteomes" id="UP001165667"/>
    </source>
</evidence>
<protein>
    <submittedName>
        <fullName evidence="1">Uncharacterized protein</fullName>
    </submittedName>
</protein>
<organism evidence="1 2">
    <name type="scientific">Lichenifustis flavocetrariae</name>
    <dbReference type="NCBI Taxonomy" id="2949735"/>
    <lineage>
        <taxon>Bacteria</taxon>
        <taxon>Pseudomonadati</taxon>
        <taxon>Pseudomonadota</taxon>
        <taxon>Alphaproteobacteria</taxon>
        <taxon>Hyphomicrobiales</taxon>
        <taxon>Lichenihabitantaceae</taxon>
        <taxon>Lichenifustis</taxon>
    </lineage>
</organism>
<comment type="caution">
    <text evidence="1">The sequence shown here is derived from an EMBL/GenBank/DDBJ whole genome shotgun (WGS) entry which is preliminary data.</text>
</comment>
<accession>A0AA41Z0A5</accession>
<dbReference type="RefSeq" id="WP_282584455.1">
    <property type="nucleotide sequence ID" value="NZ_JAMOIM010000004.1"/>
</dbReference>
<keyword evidence="2" id="KW-1185">Reference proteome</keyword>
<sequence length="261" mass="28025">MRRSANNLLHSIKDQVRNVRYTIRAEADAPGSGLPKAVGNIDLGPLIAIGSVVSTPALRVVDGIFTQVESLATEVMKPRGKLELRFPLHIGAYLDGDGSFSAYLYEAYKDLTEVQGVRNVLISEHALDDAQAKFQARHSDAAASRTRGSGQGRATDLVQLCAGLACALVDARPIRKLEFGGSDMGNQSFMLSPNIYCGVAIGLVTALVTQNPALRDDIESLQDSVGSVVSARFDRFKRALSGKSPIIDLAKQFEAVLPFLP</sequence>
<name>A0AA41Z0A5_9HYPH</name>
<gene>
    <name evidence="1" type="ORF">M8523_08750</name>
</gene>
<dbReference type="AlphaFoldDB" id="A0AA41Z0A5"/>
<dbReference type="EMBL" id="JAMOIM010000004">
    <property type="protein sequence ID" value="MCW6508110.1"/>
    <property type="molecule type" value="Genomic_DNA"/>
</dbReference>